<accession>A0A829H7L1</accession>
<dbReference type="InterPro" id="IPR041657">
    <property type="entry name" value="HTH_17"/>
</dbReference>
<evidence type="ECO:0000259" key="1">
    <source>
        <dbReference type="Pfam" id="PF12728"/>
    </source>
</evidence>
<dbReference type="Pfam" id="PF12728">
    <property type="entry name" value="HTH_17"/>
    <property type="match status" value="1"/>
</dbReference>
<gene>
    <name evidence="2" type="ORF">Lpp41_05463</name>
</gene>
<proteinExistence type="predicted"/>
<feature type="domain" description="Helix-turn-helix" evidence="1">
    <location>
        <begin position="39"/>
        <end position="84"/>
    </location>
</feature>
<reference evidence="2 3" key="1">
    <citation type="journal article" date="2013" name="PLoS ONE">
        <title>Lactobacillus paracasei comparative genomics: towards species pan-genome definition and exploitation of diversity.</title>
        <authorList>
            <person name="Smokvina T."/>
            <person name="Wels M."/>
            <person name="Polka J."/>
            <person name="Chervaux C."/>
            <person name="Brisse S."/>
            <person name="Boekhorst J."/>
            <person name="van Hylckama Vlieg J.E."/>
            <person name="Siezen R.J."/>
        </authorList>
    </citation>
    <scope>NUCLEOTIDE SEQUENCE [LARGE SCALE GENOMIC DNA]</scope>
    <source>
        <strain evidence="2 3">Lpp41</strain>
    </source>
</reference>
<comment type="caution">
    <text evidence="2">The sequence shown here is derived from an EMBL/GenBank/DDBJ whole genome shotgun (WGS) entry which is preliminary data.</text>
</comment>
<organism evidence="2 3">
    <name type="scientific">Lacticaseibacillus paracasei subsp. paracasei Lpp41</name>
    <dbReference type="NCBI Taxonomy" id="1256208"/>
    <lineage>
        <taxon>Bacteria</taxon>
        <taxon>Bacillati</taxon>
        <taxon>Bacillota</taxon>
        <taxon>Bacilli</taxon>
        <taxon>Lactobacillales</taxon>
        <taxon>Lactobacillaceae</taxon>
        <taxon>Lacticaseibacillus</taxon>
    </lineage>
</organism>
<dbReference type="AlphaFoldDB" id="A0A829H7L1"/>
<dbReference type="InterPro" id="IPR009061">
    <property type="entry name" value="DNA-bd_dom_put_sf"/>
</dbReference>
<dbReference type="SUPFAM" id="SSF46955">
    <property type="entry name" value="Putative DNA-binding domain"/>
    <property type="match status" value="1"/>
</dbReference>
<evidence type="ECO:0000313" key="3">
    <source>
        <dbReference type="Proteomes" id="UP000014244"/>
    </source>
</evidence>
<sequence>MAVTLNLGDDFDTAITQQISAAINLALSNQNKTQSYKEWMSLGDAAKYLSVSRRTLNGFIAQGLKIVVIGGVKRVHKQDIDRFMIDHLV</sequence>
<protein>
    <recommendedName>
        <fullName evidence="1">Helix-turn-helix domain-containing protein</fullName>
    </recommendedName>
</protein>
<evidence type="ECO:0000313" key="2">
    <source>
        <dbReference type="EMBL" id="EPC73973.1"/>
    </source>
</evidence>
<name>A0A829H7L1_LACPA</name>
<dbReference type="Proteomes" id="UP000014244">
    <property type="component" value="Unassembled WGS sequence"/>
</dbReference>
<dbReference type="EMBL" id="ANKE01000264">
    <property type="protein sequence ID" value="EPC73973.1"/>
    <property type="molecule type" value="Genomic_DNA"/>
</dbReference>